<protein>
    <submittedName>
        <fullName evidence="9">Uncharacterized protein</fullName>
    </submittedName>
</protein>
<feature type="domain" description="DUF7580" evidence="8">
    <location>
        <begin position="125"/>
        <end position="461"/>
    </location>
</feature>
<dbReference type="PANTHER" id="PTHR43806">
    <property type="entry name" value="PEPTIDASE S8"/>
    <property type="match status" value="1"/>
</dbReference>
<sequence length="856" mass="96600">MDPDDLVSSWTMIEKQSDVAVDAYADASMSCLSQNQPRQALQNLTEGIKYLSWRTIARSDFRSKKPKLPRLDVKPLPEDLETIHSAFDPKFTADVEADLAKKDAEASAAIAANETSITQRLEPEQYSYTTTDALHKVFYESALLPCNCTHPKEPFDLMKQHACVLRLNGSWDSAGNSSHYFFESVLAIDSSYDWKKIQFRIPRKDTKVTLKTHDRKGSLAYASKDRNTEMSKGLDLEIDSMKDPDVHAEILNDMCALLDDDTFDLAIPVQLEIGKQDYSFYQLSPVHIDGSPGDSLDPISLLRAIQDNMISVKSKILLAFTLAKYFWQFYSSNWMHCVWNLETIVLLPQTPGYNSLNVEAKTPFLSINTGTSEKPRLSETQELDPSYPTMQKRLWHPYPHILNLGLLLVLLGTKGGAAGRALNTLNSEYSFCKSQLKDKKWPHFDSSEQVKEIYRNAVRYCVPESKENIHINLAERRQMLFDKVTRPLFNLLQSMQDPFENEILSEGKGGLQGSREDTEGMDSIQKDPGQQSENWITKITDSNLYRELQREYKRTDKARPKIALIDTGYDPEAAFLRRRYHSNRLSNHPQYHWKDFCEENAVKPLDADGHGTSMLSLLMRLAPFADICVARIARMDQDLQGNQSSSSRKRLADAIRWAVDEHKADIVSASLGWIQVNHDTDRCAVTSAIAYAKHARDENILFFASASNFGAGKHELFPARLPEVFSIRATDHEGQHCSFNASLPAKVGIEVYGTLGKNVPTAQRGKKEALIARNGTSPATAIAAGIAALIIAYVNNCDTTGQWQYLKQKAGFEKLLDEIATRPETQKRFLTLENVYNDLDHLKSLMTSVCSKSRIQ</sequence>
<dbReference type="InterPro" id="IPR015500">
    <property type="entry name" value="Peptidase_S8_subtilisin-rel"/>
</dbReference>
<dbReference type="GeneID" id="26253964"/>
<dbReference type="PANTHER" id="PTHR43806:SF11">
    <property type="entry name" value="CEREVISIN-RELATED"/>
    <property type="match status" value="1"/>
</dbReference>
<dbReference type="InterPro" id="IPR000209">
    <property type="entry name" value="Peptidase_S8/S53_dom"/>
</dbReference>
<dbReference type="PROSITE" id="PS51892">
    <property type="entry name" value="SUBTILASE"/>
    <property type="match status" value="1"/>
</dbReference>
<evidence type="ECO:0000256" key="2">
    <source>
        <dbReference type="ARBA" id="ARBA00022670"/>
    </source>
</evidence>
<dbReference type="SUPFAM" id="SSF52743">
    <property type="entry name" value="Subtilisin-like"/>
    <property type="match status" value="1"/>
</dbReference>
<reference evidence="9 10" key="1">
    <citation type="journal article" date="2013" name="PLoS Genet.">
        <title>Comparative genome structure, secondary metabolite, and effector coding capacity across Cochliobolus pathogens.</title>
        <authorList>
            <person name="Condon B.J."/>
            <person name="Leng Y."/>
            <person name="Wu D."/>
            <person name="Bushley K.E."/>
            <person name="Ohm R.A."/>
            <person name="Otillar R."/>
            <person name="Martin J."/>
            <person name="Schackwitz W."/>
            <person name="Grimwood J."/>
            <person name="MohdZainudin N."/>
            <person name="Xue C."/>
            <person name="Wang R."/>
            <person name="Manning V.A."/>
            <person name="Dhillon B."/>
            <person name="Tu Z.J."/>
            <person name="Steffenson B.J."/>
            <person name="Salamov A."/>
            <person name="Sun H."/>
            <person name="Lowry S."/>
            <person name="LaButti K."/>
            <person name="Han J."/>
            <person name="Copeland A."/>
            <person name="Lindquist E."/>
            <person name="Barry K."/>
            <person name="Schmutz J."/>
            <person name="Baker S.E."/>
            <person name="Ciuffetti L.M."/>
            <person name="Grigoriev I.V."/>
            <person name="Zhong S."/>
            <person name="Turgeon B.G."/>
        </authorList>
    </citation>
    <scope>NUCLEOTIDE SEQUENCE [LARGE SCALE GENOMIC DNA]</scope>
    <source>
        <strain evidence="9 10">FI3</strain>
    </source>
</reference>
<evidence type="ECO:0000259" key="8">
    <source>
        <dbReference type="Pfam" id="PF24476"/>
    </source>
</evidence>
<dbReference type="AlphaFoldDB" id="W7EFU4"/>
<keyword evidence="2 5" id="KW-0645">Protease</keyword>
<dbReference type="GO" id="GO:0004252">
    <property type="term" value="F:serine-type endopeptidase activity"/>
    <property type="evidence" value="ECO:0007669"/>
    <property type="project" value="UniProtKB-UniRule"/>
</dbReference>
<keyword evidence="4 5" id="KW-0720">Serine protease</keyword>
<evidence type="ECO:0000256" key="3">
    <source>
        <dbReference type="ARBA" id="ARBA00022801"/>
    </source>
</evidence>
<keyword evidence="3 5" id="KW-0378">Hydrolase</keyword>
<feature type="region of interest" description="Disordered" evidence="6">
    <location>
        <begin position="507"/>
        <end position="530"/>
    </location>
</feature>
<dbReference type="CDD" id="cd00306">
    <property type="entry name" value="Peptidases_S8_S53"/>
    <property type="match status" value="1"/>
</dbReference>
<comment type="similarity">
    <text evidence="1 5">Belongs to the peptidase S8 family.</text>
</comment>
<gene>
    <name evidence="9" type="ORF">COCVIDRAFT_27641</name>
</gene>
<evidence type="ECO:0000256" key="4">
    <source>
        <dbReference type="ARBA" id="ARBA00022825"/>
    </source>
</evidence>
<organism evidence="9 10">
    <name type="scientific">Bipolaris victoriae (strain FI3)</name>
    <name type="common">Victoria blight of oats agent</name>
    <name type="synonym">Cochliobolus victoriae</name>
    <dbReference type="NCBI Taxonomy" id="930091"/>
    <lineage>
        <taxon>Eukaryota</taxon>
        <taxon>Fungi</taxon>
        <taxon>Dikarya</taxon>
        <taxon>Ascomycota</taxon>
        <taxon>Pezizomycotina</taxon>
        <taxon>Dothideomycetes</taxon>
        <taxon>Pleosporomycetidae</taxon>
        <taxon>Pleosporales</taxon>
        <taxon>Pleosporineae</taxon>
        <taxon>Pleosporaceae</taxon>
        <taxon>Bipolaris</taxon>
    </lineage>
</organism>
<proteinExistence type="inferred from homology"/>
<feature type="domain" description="Peptidase S8/S53" evidence="7">
    <location>
        <begin position="560"/>
        <end position="798"/>
    </location>
</feature>
<dbReference type="Proteomes" id="UP000054337">
    <property type="component" value="Unassembled WGS sequence"/>
</dbReference>
<evidence type="ECO:0000313" key="9">
    <source>
        <dbReference type="EMBL" id="EUN25854.1"/>
    </source>
</evidence>
<dbReference type="Pfam" id="PF24476">
    <property type="entry name" value="DUF7580"/>
    <property type="match status" value="1"/>
</dbReference>
<evidence type="ECO:0000256" key="1">
    <source>
        <dbReference type="ARBA" id="ARBA00011073"/>
    </source>
</evidence>
<dbReference type="InterPro" id="IPR036852">
    <property type="entry name" value="Peptidase_S8/S53_dom_sf"/>
</dbReference>
<evidence type="ECO:0000313" key="10">
    <source>
        <dbReference type="Proteomes" id="UP000054337"/>
    </source>
</evidence>
<dbReference type="HOGENOM" id="CLU_333682_0_0_1"/>
<dbReference type="EMBL" id="KI968746">
    <property type="protein sequence ID" value="EUN25854.1"/>
    <property type="molecule type" value="Genomic_DNA"/>
</dbReference>
<feature type="active site" description="Charge relay system" evidence="5">
    <location>
        <position position="566"/>
    </location>
</feature>
<feature type="active site" description="Charge relay system" evidence="5">
    <location>
        <position position="777"/>
    </location>
</feature>
<dbReference type="Gene3D" id="3.40.50.200">
    <property type="entry name" value="Peptidase S8/S53 domain"/>
    <property type="match status" value="1"/>
</dbReference>
<dbReference type="RefSeq" id="XP_014555436.1">
    <property type="nucleotide sequence ID" value="XM_014699950.1"/>
</dbReference>
<keyword evidence="10" id="KW-1185">Reference proteome</keyword>
<feature type="active site" description="Charge relay system" evidence="5">
    <location>
        <position position="610"/>
    </location>
</feature>
<dbReference type="InterPro" id="IPR056002">
    <property type="entry name" value="DUF7580"/>
</dbReference>
<dbReference type="Pfam" id="PF00082">
    <property type="entry name" value="Peptidase_S8"/>
    <property type="match status" value="1"/>
</dbReference>
<dbReference type="PRINTS" id="PR00723">
    <property type="entry name" value="SUBTILISIN"/>
</dbReference>
<name>W7EFU4_BIPV3</name>
<accession>W7EFU4</accession>
<evidence type="ECO:0000256" key="5">
    <source>
        <dbReference type="PROSITE-ProRule" id="PRU01240"/>
    </source>
</evidence>
<dbReference type="GO" id="GO:0006508">
    <property type="term" value="P:proteolysis"/>
    <property type="evidence" value="ECO:0007669"/>
    <property type="project" value="UniProtKB-KW"/>
</dbReference>
<evidence type="ECO:0000259" key="7">
    <source>
        <dbReference type="Pfam" id="PF00082"/>
    </source>
</evidence>
<evidence type="ECO:0000256" key="6">
    <source>
        <dbReference type="SAM" id="MobiDB-lite"/>
    </source>
</evidence>
<dbReference type="InterPro" id="IPR050131">
    <property type="entry name" value="Peptidase_S8_subtilisin-like"/>
</dbReference>